<dbReference type="EMBL" id="PYMC01000001">
    <property type="protein sequence ID" value="PSW07668.1"/>
    <property type="molecule type" value="Genomic_DNA"/>
</dbReference>
<dbReference type="InterPro" id="IPR059052">
    <property type="entry name" value="HH_YbhG-like"/>
</dbReference>
<reference evidence="5 6" key="1">
    <citation type="submission" date="2018-03" db="EMBL/GenBank/DDBJ databases">
        <title>Whole genome sequencing of Histamine producing bacteria.</title>
        <authorList>
            <person name="Butler K."/>
        </authorList>
    </citation>
    <scope>NUCLEOTIDE SEQUENCE [LARGE SCALE GENOMIC DNA]</scope>
    <source>
        <strain evidence="5 6">DSM 16190</strain>
    </source>
</reference>
<dbReference type="Proteomes" id="UP000240904">
    <property type="component" value="Unassembled WGS sequence"/>
</dbReference>
<dbReference type="Gene3D" id="2.40.30.170">
    <property type="match status" value="1"/>
</dbReference>
<gene>
    <name evidence="5" type="ORF">C9I89_00385</name>
</gene>
<dbReference type="Pfam" id="PF25881">
    <property type="entry name" value="HH_YBHG"/>
    <property type="match status" value="1"/>
</dbReference>
<sequence>MKRELIALFRHIALSRQRILSPLLVLSMVMLLTACDNNRAHQALGILERDRVTLTATANEIVRELPVREGAAVKLGDVLVRLDTMQQSAVLARAEAEKAKAGAYLLRLTNGEREEDIAAAQANLGRAEALLVEAQKTYKRMSKLVEQKLASFAEKDKARAQRDAAQADYDSSKEKLTKLTNGERPEDIKQAQAALAAADAEVQLQQQILNDLTVVATRSGVLDSLPYNVGERVPKNGIVATIQADTAPYARVYVPEPYRVKLQPGDRLIVHVDGIEHSFQGTLRWVSTEPAFTPYFALNEQDRARLVYLAEIDLPDEARILPAGVPAQVEMPDE</sequence>
<keyword evidence="6" id="KW-1185">Reference proteome</keyword>
<comment type="caution">
    <text evidence="5">The sequence shown here is derived from an EMBL/GenBank/DDBJ whole genome shotgun (WGS) entry which is preliminary data.</text>
</comment>
<dbReference type="PROSITE" id="PS51257">
    <property type="entry name" value="PROKAR_LIPOPROTEIN"/>
    <property type="match status" value="1"/>
</dbReference>
<evidence type="ECO:0000259" key="4">
    <source>
        <dbReference type="Pfam" id="PF25881"/>
    </source>
</evidence>
<evidence type="ECO:0000256" key="2">
    <source>
        <dbReference type="ARBA" id="ARBA00023054"/>
    </source>
</evidence>
<evidence type="ECO:0000256" key="3">
    <source>
        <dbReference type="SAM" id="Coils"/>
    </source>
</evidence>
<accession>A0A2T3N5D4</accession>
<protein>
    <recommendedName>
        <fullName evidence="4">YbhG-like alpha-helical hairpin domain-containing protein</fullName>
    </recommendedName>
</protein>
<name>A0A2T3N5D4_9GAMM</name>
<proteinExistence type="predicted"/>
<dbReference type="GO" id="GO:0030313">
    <property type="term" value="C:cell envelope"/>
    <property type="evidence" value="ECO:0007669"/>
    <property type="project" value="UniProtKB-SubCell"/>
</dbReference>
<feature type="domain" description="YbhG-like alpha-helical hairpin" evidence="4">
    <location>
        <begin position="85"/>
        <end position="203"/>
    </location>
</feature>
<evidence type="ECO:0000313" key="6">
    <source>
        <dbReference type="Proteomes" id="UP000240904"/>
    </source>
</evidence>
<dbReference type="AlphaFoldDB" id="A0A2T3N5D4"/>
<comment type="subcellular location">
    <subcellularLocation>
        <location evidence="1">Cell envelope</location>
    </subcellularLocation>
</comment>
<organism evidence="5 6">
    <name type="scientific">Photobacterium lipolyticum</name>
    <dbReference type="NCBI Taxonomy" id="266810"/>
    <lineage>
        <taxon>Bacteria</taxon>
        <taxon>Pseudomonadati</taxon>
        <taxon>Pseudomonadota</taxon>
        <taxon>Gammaproteobacteria</taxon>
        <taxon>Vibrionales</taxon>
        <taxon>Vibrionaceae</taxon>
        <taxon>Photobacterium</taxon>
    </lineage>
</organism>
<dbReference type="PANTHER" id="PTHR32347">
    <property type="entry name" value="EFFLUX SYSTEM COMPONENT YKNX-RELATED"/>
    <property type="match status" value="1"/>
</dbReference>
<dbReference type="SUPFAM" id="SSF111369">
    <property type="entry name" value="HlyD-like secretion proteins"/>
    <property type="match status" value="3"/>
</dbReference>
<keyword evidence="2 3" id="KW-0175">Coiled coil</keyword>
<evidence type="ECO:0000313" key="5">
    <source>
        <dbReference type="EMBL" id="PSW07668.1"/>
    </source>
</evidence>
<dbReference type="PANTHER" id="PTHR32347:SF29">
    <property type="entry name" value="UPF0194 MEMBRANE PROTEIN YBHG"/>
    <property type="match status" value="1"/>
</dbReference>
<dbReference type="OrthoDB" id="8558741at2"/>
<dbReference type="Gene3D" id="2.40.50.100">
    <property type="match status" value="1"/>
</dbReference>
<feature type="coiled-coil region" evidence="3">
    <location>
        <begin position="117"/>
        <end position="208"/>
    </location>
</feature>
<evidence type="ECO:0000256" key="1">
    <source>
        <dbReference type="ARBA" id="ARBA00004196"/>
    </source>
</evidence>
<dbReference type="InterPro" id="IPR050465">
    <property type="entry name" value="UPF0194_transport"/>
</dbReference>
<dbReference type="Gene3D" id="1.10.287.470">
    <property type="entry name" value="Helix hairpin bin"/>
    <property type="match status" value="2"/>
</dbReference>